<dbReference type="Gene3D" id="3.40.50.300">
    <property type="entry name" value="P-loop containing nucleotide triphosphate hydrolases"/>
    <property type="match status" value="1"/>
</dbReference>
<dbReference type="GO" id="GO:0003924">
    <property type="term" value="F:GTPase activity"/>
    <property type="evidence" value="ECO:0007669"/>
    <property type="project" value="InterPro"/>
</dbReference>
<accession>A0A0L1JJ09</accession>
<evidence type="ECO:0000256" key="1">
    <source>
        <dbReference type="ARBA" id="ARBA00022481"/>
    </source>
</evidence>
<keyword evidence="2" id="KW-0547">Nucleotide-binding</keyword>
<proteinExistence type="predicted"/>
<dbReference type="SMART" id="SM00174">
    <property type="entry name" value="RHO"/>
    <property type="match status" value="1"/>
</dbReference>
<dbReference type="AlphaFoldDB" id="A0A0L1JJ09"/>
<dbReference type="GeneID" id="26802243"/>
<name>A0A0L1JJ09_ASPN3</name>
<dbReference type="NCBIfam" id="TIGR00231">
    <property type="entry name" value="small_GTP"/>
    <property type="match status" value="1"/>
</dbReference>
<dbReference type="SMART" id="SM00175">
    <property type="entry name" value="RAB"/>
    <property type="match status" value="1"/>
</dbReference>
<dbReference type="GO" id="GO:0005525">
    <property type="term" value="F:GTP binding"/>
    <property type="evidence" value="ECO:0007669"/>
    <property type="project" value="UniProtKB-KW"/>
</dbReference>
<evidence type="ECO:0000313" key="5">
    <source>
        <dbReference type="Proteomes" id="UP000037505"/>
    </source>
</evidence>
<dbReference type="SMART" id="SM00173">
    <property type="entry name" value="RAS"/>
    <property type="match status" value="1"/>
</dbReference>
<keyword evidence="5" id="KW-1185">Reference proteome</keyword>
<comment type="caution">
    <text evidence="4">The sequence shown here is derived from an EMBL/GenBank/DDBJ whole genome shotgun (WGS) entry which is preliminary data.</text>
</comment>
<dbReference type="PROSITE" id="PS51421">
    <property type="entry name" value="RAS"/>
    <property type="match status" value="1"/>
</dbReference>
<organism evidence="4 5">
    <name type="scientific">Aspergillus nomiae NRRL (strain ATCC 15546 / NRRL 13137 / CBS 260.88 / M93)</name>
    <dbReference type="NCBI Taxonomy" id="1509407"/>
    <lineage>
        <taxon>Eukaryota</taxon>
        <taxon>Fungi</taxon>
        <taxon>Dikarya</taxon>
        <taxon>Ascomycota</taxon>
        <taxon>Pezizomycotina</taxon>
        <taxon>Eurotiomycetes</taxon>
        <taxon>Eurotiomycetidae</taxon>
        <taxon>Eurotiales</taxon>
        <taxon>Aspergillaceae</taxon>
        <taxon>Aspergillus</taxon>
        <taxon>Aspergillus subgen. Circumdati</taxon>
    </lineage>
</organism>
<dbReference type="InterPro" id="IPR001806">
    <property type="entry name" value="Small_GTPase"/>
</dbReference>
<dbReference type="SUPFAM" id="SSF52540">
    <property type="entry name" value="P-loop containing nucleoside triphosphate hydrolases"/>
    <property type="match status" value="1"/>
</dbReference>
<dbReference type="InterPro" id="IPR003578">
    <property type="entry name" value="Small_GTPase_Rho"/>
</dbReference>
<dbReference type="STRING" id="1509407.A0A0L1JJ09"/>
<evidence type="ECO:0000313" key="4">
    <source>
        <dbReference type="EMBL" id="KNG91378.1"/>
    </source>
</evidence>
<keyword evidence="1" id="KW-0488">Methylation</keyword>
<dbReference type="Proteomes" id="UP000037505">
    <property type="component" value="Unassembled WGS sequence"/>
</dbReference>
<sequence>MSNITRKLVVIGDTSCGKTSLLTAFTQARPVSGELPTLLDLEEVVSPIAGSRTLISLWDTANQGEFAKLRSLSYISCDVVLICFSIDSPESLRNVATSWAPEVRHFCGDIPTILVGCKKDLRREENPKASTAFLQTMTKFLGRKKNLRSDEKPKASDEVSQVATVQVTPKEAIRVCRQIGAMKYVECSAATLEGVRKVFETAAQAVTHYKSG</sequence>
<gene>
    <name evidence="4" type="ORF">ANOM_000439</name>
</gene>
<dbReference type="OrthoDB" id="8830751at2759"/>
<protein>
    <submittedName>
        <fullName evidence="4">GTP-binding protein rhoA</fullName>
    </submittedName>
</protein>
<dbReference type="GO" id="GO:0007264">
    <property type="term" value="P:small GTPase-mediated signal transduction"/>
    <property type="evidence" value="ECO:0007669"/>
    <property type="project" value="InterPro"/>
</dbReference>
<dbReference type="PANTHER" id="PTHR24072">
    <property type="entry name" value="RHO FAMILY GTPASE"/>
    <property type="match status" value="1"/>
</dbReference>
<dbReference type="PRINTS" id="PR00449">
    <property type="entry name" value="RASTRNSFRMNG"/>
</dbReference>
<dbReference type="InterPro" id="IPR027417">
    <property type="entry name" value="P-loop_NTPase"/>
</dbReference>
<dbReference type="EMBL" id="JNOM01000003">
    <property type="protein sequence ID" value="KNG91378.1"/>
    <property type="molecule type" value="Genomic_DNA"/>
</dbReference>
<reference evidence="4 5" key="1">
    <citation type="submission" date="2014-06" db="EMBL/GenBank/DDBJ databases">
        <title>The Genome of the Aflatoxigenic Filamentous Fungus Aspergillus nomius.</title>
        <authorList>
            <person name="Moore M.G."/>
            <person name="Shannon B.M."/>
            <person name="Brian M.M."/>
        </authorList>
    </citation>
    <scope>NUCLEOTIDE SEQUENCE [LARGE SCALE GENOMIC DNA]</scope>
    <source>
        <strain evidence="4 5">NRRL 13137</strain>
    </source>
</reference>
<dbReference type="PROSITE" id="PS51419">
    <property type="entry name" value="RAB"/>
    <property type="match status" value="1"/>
</dbReference>
<evidence type="ECO:0000256" key="3">
    <source>
        <dbReference type="ARBA" id="ARBA00023134"/>
    </source>
</evidence>
<dbReference type="CDD" id="cd00157">
    <property type="entry name" value="Rho"/>
    <property type="match status" value="1"/>
</dbReference>
<dbReference type="RefSeq" id="XP_015412301.1">
    <property type="nucleotide sequence ID" value="XM_015545697.1"/>
</dbReference>
<dbReference type="InterPro" id="IPR005225">
    <property type="entry name" value="Small_GTP-bd"/>
</dbReference>
<dbReference type="Pfam" id="PF00071">
    <property type="entry name" value="Ras"/>
    <property type="match status" value="1"/>
</dbReference>
<keyword evidence="3" id="KW-0342">GTP-binding</keyword>
<dbReference type="PROSITE" id="PS51420">
    <property type="entry name" value="RHO"/>
    <property type="match status" value="1"/>
</dbReference>
<evidence type="ECO:0000256" key="2">
    <source>
        <dbReference type="ARBA" id="ARBA00022741"/>
    </source>
</evidence>